<evidence type="ECO:0000313" key="2">
    <source>
        <dbReference type="EMBL" id="OYO25262.1"/>
    </source>
</evidence>
<dbReference type="GO" id="GO:0016787">
    <property type="term" value="F:hydrolase activity"/>
    <property type="evidence" value="ECO:0007669"/>
    <property type="project" value="UniProtKB-KW"/>
</dbReference>
<dbReference type="InterPro" id="IPR012341">
    <property type="entry name" value="6hp_glycosidase-like_sf"/>
</dbReference>
<dbReference type="AlphaFoldDB" id="A0A255HCN3"/>
<dbReference type="Pfam" id="PF07470">
    <property type="entry name" value="Glyco_hydro_88"/>
    <property type="match status" value="1"/>
</dbReference>
<evidence type="ECO:0008006" key="4">
    <source>
        <dbReference type="Google" id="ProtNLM"/>
    </source>
</evidence>
<dbReference type="PANTHER" id="PTHR33886:SF8">
    <property type="entry name" value="UNSATURATED RHAMNOGALACTURONAN HYDROLASE (EUROFUNG)"/>
    <property type="match status" value="1"/>
</dbReference>
<dbReference type="SUPFAM" id="SSF48208">
    <property type="entry name" value="Six-hairpin glycosidases"/>
    <property type="match status" value="1"/>
</dbReference>
<dbReference type="Gene3D" id="1.50.10.10">
    <property type="match status" value="1"/>
</dbReference>
<dbReference type="OrthoDB" id="258246at2"/>
<dbReference type="GO" id="GO:0005975">
    <property type="term" value="P:carbohydrate metabolic process"/>
    <property type="evidence" value="ECO:0007669"/>
    <property type="project" value="InterPro"/>
</dbReference>
<reference evidence="2 3" key="1">
    <citation type="submission" date="2017-07" db="EMBL/GenBank/DDBJ databases">
        <title>Draft whole genome sequences of clinical Proprionibacteriaceae strains.</title>
        <authorList>
            <person name="Bernier A.-M."/>
            <person name="Bernard K."/>
            <person name="Domingo M.-C."/>
        </authorList>
    </citation>
    <scope>NUCLEOTIDE SEQUENCE [LARGE SCALE GENOMIC DNA]</scope>
    <source>
        <strain evidence="2 3">NML 130396</strain>
    </source>
</reference>
<dbReference type="Proteomes" id="UP000216311">
    <property type="component" value="Unassembled WGS sequence"/>
</dbReference>
<accession>A0A255HCN3</accession>
<evidence type="ECO:0000256" key="1">
    <source>
        <dbReference type="ARBA" id="ARBA00022801"/>
    </source>
</evidence>
<dbReference type="InterPro" id="IPR052043">
    <property type="entry name" value="PolySaccharide_Degr_Enz"/>
</dbReference>
<sequence>MRLRQRPPGTRDDRNFLCRKGFATGLAPTNQGAVVNRPDPLETAIALCADLTDRDLAAGRIRKWTWGPALLGYALTELDRYAGVSRFERWLNTWVRHYLDHPPRVDQSDMAAPGLVTHAMARRTGSAELEALTERVVHYLRHEPRLVDDATNHLGPSAIGRLYPRSVWVDSLMMFGVLAAIRGRDVGESDLVELAARQPEQYAALLQDPDTGLWAHAWWAGRRAAYPTGVFWGRGNGWVLASLPMIVEAIGTDHPRAERIAAILQRTAVAMRSRQRIDGAFNTLLSQPSYRELSAAALAASGWFDGVRLGLLGREFLEPADQALTAVTAAVHRDREGRWLLPEISGPTIPLPLLPRTGYLAVPRGANWDYGVAAFGFAAIAQRRATGG</sequence>
<comment type="caution">
    <text evidence="2">The sequence shown here is derived from an EMBL/GenBank/DDBJ whole genome shotgun (WGS) entry which is preliminary data.</text>
</comment>
<dbReference type="InterPro" id="IPR008928">
    <property type="entry name" value="6-hairpin_glycosidase_sf"/>
</dbReference>
<dbReference type="PANTHER" id="PTHR33886">
    <property type="entry name" value="UNSATURATED RHAMNOGALACTURONAN HYDROLASE (EUROFUNG)"/>
    <property type="match status" value="1"/>
</dbReference>
<name>A0A255HCN3_9ACTN</name>
<gene>
    <name evidence="2" type="ORF">CGZ93_02120</name>
</gene>
<organism evidence="2 3">
    <name type="scientific">Enemella dayhoffiae</name>
    <dbReference type="NCBI Taxonomy" id="2016507"/>
    <lineage>
        <taxon>Bacteria</taxon>
        <taxon>Bacillati</taxon>
        <taxon>Actinomycetota</taxon>
        <taxon>Actinomycetes</taxon>
        <taxon>Propionibacteriales</taxon>
        <taxon>Propionibacteriaceae</taxon>
        <taxon>Enemella</taxon>
    </lineage>
</organism>
<dbReference type="InterPro" id="IPR010905">
    <property type="entry name" value="Glyco_hydro_88"/>
</dbReference>
<keyword evidence="1" id="KW-0378">Hydrolase</keyword>
<protein>
    <recommendedName>
        <fullName evidence="4">Unsaturated rhamnogalacturonyl hydrolase</fullName>
    </recommendedName>
</protein>
<evidence type="ECO:0000313" key="3">
    <source>
        <dbReference type="Proteomes" id="UP000216311"/>
    </source>
</evidence>
<keyword evidence="3" id="KW-1185">Reference proteome</keyword>
<proteinExistence type="predicted"/>
<dbReference type="EMBL" id="NMVQ01000001">
    <property type="protein sequence ID" value="OYO25262.1"/>
    <property type="molecule type" value="Genomic_DNA"/>
</dbReference>